<evidence type="ECO:0000256" key="1">
    <source>
        <dbReference type="SAM" id="MobiDB-lite"/>
    </source>
</evidence>
<feature type="compositionally biased region" description="Basic and acidic residues" evidence="1">
    <location>
        <begin position="13"/>
        <end position="35"/>
    </location>
</feature>
<comment type="caution">
    <text evidence="2">The sequence shown here is derived from an EMBL/GenBank/DDBJ whole genome shotgun (WGS) entry which is preliminary data.</text>
</comment>
<feature type="compositionally biased region" description="Basic and acidic residues" evidence="1">
    <location>
        <begin position="161"/>
        <end position="172"/>
    </location>
</feature>
<reference evidence="2" key="1">
    <citation type="submission" date="2023-03" db="EMBL/GenBank/DDBJ databases">
        <title>Massive genome expansion in bonnet fungi (Mycena s.s.) driven by repeated elements and novel gene families across ecological guilds.</title>
        <authorList>
            <consortium name="Lawrence Berkeley National Laboratory"/>
            <person name="Harder C.B."/>
            <person name="Miyauchi S."/>
            <person name="Viragh M."/>
            <person name="Kuo A."/>
            <person name="Thoen E."/>
            <person name="Andreopoulos B."/>
            <person name="Lu D."/>
            <person name="Skrede I."/>
            <person name="Drula E."/>
            <person name="Henrissat B."/>
            <person name="Morin E."/>
            <person name="Kohler A."/>
            <person name="Barry K."/>
            <person name="LaButti K."/>
            <person name="Morin E."/>
            <person name="Salamov A."/>
            <person name="Lipzen A."/>
            <person name="Mereny Z."/>
            <person name="Hegedus B."/>
            <person name="Baldrian P."/>
            <person name="Stursova M."/>
            <person name="Weitz H."/>
            <person name="Taylor A."/>
            <person name="Grigoriev I.V."/>
            <person name="Nagy L.G."/>
            <person name="Martin F."/>
            <person name="Kauserud H."/>
        </authorList>
    </citation>
    <scope>NUCLEOTIDE SEQUENCE</scope>
    <source>
        <strain evidence="2">CBHHK002</strain>
    </source>
</reference>
<gene>
    <name evidence="2" type="ORF">DFH08DRAFT_841839</name>
</gene>
<evidence type="ECO:0000313" key="3">
    <source>
        <dbReference type="Proteomes" id="UP001218218"/>
    </source>
</evidence>
<proteinExistence type="predicted"/>
<feature type="compositionally biased region" description="Polar residues" evidence="1">
    <location>
        <begin position="148"/>
        <end position="160"/>
    </location>
</feature>
<dbReference type="AlphaFoldDB" id="A0AAD7AMK8"/>
<evidence type="ECO:0000313" key="2">
    <source>
        <dbReference type="EMBL" id="KAJ7362995.1"/>
    </source>
</evidence>
<feature type="region of interest" description="Disordered" evidence="1">
    <location>
        <begin position="114"/>
        <end position="172"/>
    </location>
</feature>
<keyword evidence="3" id="KW-1185">Reference proteome</keyword>
<accession>A0AAD7AMK8</accession>
<organism evidence="2 3">
    <name type="scientific">Mycena albidolilacea</name>
    <dbReference type="NCBI Taxonomy" id="1033008"/>
    <lineage>
        <taxon>Eukaryota</taxon>
        <taxon>Fungi</taxon>
        <taxon>Dikarya</taxon>
        <taxon>Basidiomycota</taxon>
        <taxon>Agaricomycotina</taxon>
        <taxon>Agaricomycetes</taxon>
        <taxon>Agaricomycetidae</taxon>
        <taxon>Agaricales</taxon>
        <taxon>Marasmiineae</taxon>
        <taxon>Mycenaceae</taxon>
        <taxon>Mycena</taxon>
    </lineage>
</organism>
<protein>
    <submittedName>
        <fullName evidence="2">Uncharacterized protein</fullName>
    </submittedName>
</protein>
<sequence>MSESPSTGTRAAEGNKGERSPGAEKSHRQRAESKKGNPAVNLALSYSWLVVLMITVCVDACPRKNEWGSTEAPAVGSARAAKEVPSCGSYGAECHMWSDCGIVFGSRARRAYGEATGRRGDTPTTETQERCWPWRLREDEKKGGGSTGFVSMTRIQSSNSERGRQGNRQERG</sequence>
<name>A0AAD7AMK8_9AGAR</name>
<dbReference type="Proteomes" id="UP001218218">
    <property type="component" value="Unassembled WGS sequence"/>
</dbReference>
<feature type="region of interest" description="Disordered" evidence="1">
    <location>
        <begin position="1"/>
        <end position="36"/>
    </location>
</feature>
<dbReference type="EMBL" id="JARIHO010000004">
    <property type="protein sequence ID" value="KAJ7362995.1"/>
    <property type="molecule type" value="Genomic_DNA"/>
</dbReference>